<dbReference type="AlphaFoldDB" id="A0A8H7AS19"/>
<dbReference type="EMBL" id="JAACFV010000014">
    <property type="protein sequence ID" value="KAF7512146.1"/>
    <property type="molecule type" value="Genomic_DNA"/>
</dbReference>
<proteinExistence type="predicted"/>
<accession>A0A8H7AS19</accession>
<reference evidence="3" key="1">
    <citation type="submission" date="2020-02" db="EMBL/GenBank/DDBJ databases">
        <authorList>
            <person name="Palmer J.M."/>
        </authorList>
    </citation>
    <scope>NUCLEOTIDE SEQUENCE</scope>
    <source>
        <strain evidence="3">EPUS1.4</strain>
        <tissue evidence="3">Thallus</tissue>
    </source>
</reference>
<keyword evidence="2" id="KW-0472">Membrane</keyword>
<keyword evidence="4" id="KW-1185">Reference proteome</keyword>
<evidence type="ECO:0008006" key="5">
    <source>
        <dbReference type="Google" id="ProtNLM"/>
    </source>
</evidence>
<dbReference type="Proteomes" id="UP000606974">
    <property type="component" value="Unassembled WGS sequence"/>
</dbReference>
<feature type="region of interest" description="Disordered" evidence="1">
    <location>
        <begin position="172"/>
        <end position="237"/>
    </location>
</feature>
<evidence type="ECO:0000256" key="2">
    <source>
        <dbReference type="SAM" id="Phobius"/>
    </source>
</evidence>
<sequence>MSIPFSREQIPPQVLPELLNAIIALSFSFYVSADWFTNPPSFEKPELDATDNQKLLDLSTTFTLGETVVISWNVPFSTVPYISLRLHHFDVRSDIVLHVFISNEPNEGSYTWTIGDNDSITEEELAVSPNFGFGLLDVSGTHTSTGNPPGFVDHTLSSRGFVIKSNRTASTSTSISVSSASEPSTTKSSTTESSTTESPPTESSTTTSAISNTISTLSSLAASPTQSTATTSSSGHTTGDKVAIALGAFGALLVGLLLYLYFQYRSQQKQRPQDSNFERFIGLKPELEGKGVASIVPQRDVHTAELADNSPETPTGELNRVIDVA</sequence>
<evidence type="ECO:0000256" key="1">
    <source>
        <dbReference type="SAM" id="MobiDB-lite"/>
    </source>
</evidence>
<evidence type="ECO:0000313" key="4">
    <source>
        <dbReference type="Proteomes" id="UP000606974"/>
    </source>
</evidence>
<keyword evidence="2" id="KW-1133">Transmembrane helix</keyword>
<keyword evidence="2" id="KW-0812">Transmembrane</keyword>
<feature type="transmembrane region" description="Helical" evidence="2">
    <location>
        <begin position="242"/>
        <end position="262"/>
    </location>
</feature>
<name>A0A8H7AS19_9EURO</name>
<comment type="caution">
    <text evidence="3">The sequence shown here is derived from an EMBL/GenBank/DDBJ whole genome shotgun (WGS) entry which is preliminary data.</text>
</comment>
<protein>
    <recommendedName>
        <fullName evidence="5">Mid2 domain-containing protein</fullName>
    </recommendedName>
</protein>
<dbReference type="OrthoDB" id="4834814at2759"/>
<organism evidence="3 4">
    <name type="scientific">Endocarpon pusillum</name>
    <dbReference type="NCBI Taxonomy" id="364733"/>
    <lineage>
        <taxon>Eukaryota</taxon>
        <taxon>Fungi</taxon>
        <taxon>Dikarya</taxon>
        <taxon>Ascomycota</taxon>
        <taxon>Pezizomycotina</taxon>
        <taxon>Eurotiomycetes</taxon>
        <taxon>Chaetothyriomycetidae</taxon>
        <taxon>Verrucariales</taxon>
        <taxon>Verrucariaceae</taxon>
        <taxon>Endocarpon</taxon>
    </lineage>
</organism>
<gene>
    <name evidence="3" type="ORF">GJ744_002308</name>
</gene>
<evidence type="ECO:0000313" key="3">
    <source>
        <dbReference type="EMBL" id="KAF7512146.1"/>
    </source>
</evidence>